<organism evidence="1">
    <name type="scientific">marine sediment metagenome</name>
    <dbReference type="NCBI Taxonomy" id="412755"/>
    <lineage>
        <taxon>unclassified sequences</taxon>
        <taxon>metagenomes</taxon>
        <taxon>ecological metagenomes</taxon>
    </lineage>
</organism>
<reference evidence="1" key="1">
    <citation type="journal article" date="2015" name="Nature">
        <title>Complex archaea that bridge the gap between prokaryotes and eukaryotes.</title>
        <authorList>
            <person name="Spang A."/>
            <person name="Saw J.H."/>
            <person name="Jorgensen S.L."/>
            <person name="Zaremba-Niedzwiedzka K."/>
            <person name="Martijn J."/>
            <person name="Lind A.E."/>
            <person name="van Eijk R."/>
            <person name="Schleper C."/>
            <person name="Guy L."/>
            <person name="Ettema T.J."/>
        </authorList>
    </citation>
    <scope>NUCLEOTIDE SEQUENCE</scope>
</reference>
<proteinExistence type="predicted"/>
<protein>
    <submittedName>
        <fullName evidence="1">Uncharacterized protein</fullName>
    </submittedName>
</protein>
<gene>
    <name evidence="1" type="ORF">LCGC14_2273240</name>
</gene>
<evidence type="ECO:0000313" key="1">
    <source>
        <dbReference type="EMBL" id="KKL53658.1"/>
    </source>
</evidence>
<accession>A0A0F9CWA8</accession>
<sequence length="62" mass="7284">MTSEEEAALAHYLQRRMQQRSKNSYEYPPCNCKTCLRVGELSRVKSEAILKSRLFSKNLFKD</sequence>
<name>A0A0F9CWA8_9ZZZZ</name>
<dbReference type="EMBL" id="LAZR01031470">
    <property type="protein sequence ID" value="KKL53658.1"/>
    <property type="molecule type" value="Genomic_DNA"/>
</dbReference>
<dbReference type="AlphaFoldDB" id="A0A0F9CWA8"/>
<comment type="caution">
    <text evidence="1">The sequence shown here is derived from an EMBL/GenBank/DDBJ whole genome shotgun (WGS) entry which is preliminary data.</text>
</comment>